<evidence type="ECO:0008006" key="4">
    <source>
        <dbReference type="Google" id="ProtNLM"/>
    </source>
</evidence>
<accession>A0AB39J7E7</accession>
<feature type="transmembrane region" description="Helical" evidence="2">
    <location>
        <begin position="96"/>
        <end position="119"/>
    </location>
</feature>
<feature type="transmembrane region" description="Helical" evidence="2">
    <location>
        <begin position="71"/>
        <end position="90"/>
    </location>
</feature>
<gene>
    <name evidence="3" type="ORF">TM074_03680</name>
</gene>
<feature type="transmembrane region" description="Helical" evidence="2">
    <location>
        <begin position="12"/>
        <end position="33"/>
    </location>
</feature>
<dbReference type="RefSeq" id="WP_369000343.1">
    <property type="nucleotide sequence ID" value="NZ_CP158487.1"/>
</dbReference>
<feature type="transmembrane region" description="Helical" evidence="2">
    <location>
        <begin position="432"/>
        <end position="465"/>
    </location>
</feature>
<evidence type="ECO:0000256" key="2">
    <source>
        <dbReference type="SAM" id="Phobius"/>
    </source>
</evidence>
<feature type="transmembrane region" description="Helical" evidence="2">
    <location>
        <begin position="393"/>
        <end position="420"/>
    </location>
</feature>
<keyword evidence="2" id="KW-0472">Membrane</keyword>
<dbReference type="AlphaFoldDB" id="A0AB39J7E7"/>
<feature type="transmembrane region" description="Helical" evidence="2">
    <location>
        <begin position="209"/>
        <end position="240"/>
    </location>
</feature>
<name>A0AB39J7E7_9BACT</name>
<feature type="transmembrane region" description="Helical" evidence="2">
    <location>
        <begin position="252"/>
        <end position="270"/>
    </location>
</feature>
<proteinExistence type="predicted"/>
<feature type="region of interest" description="Disordered" evidence="1">
    <location>
        <begin position="302"/>
        <end position="335"/>
    </location>
</feature>
<feature type="transmembrane region" description="Helical" evidence="2">
    <location>
        <begin position="176"/>
        <end position="197"/>
    </location>
</feature>
<keyword evidence="2" id="KW-1133">Transmembrane helix</keyword>
<keyword evidence="2" id="KW-0812">Transmembrane</keyword>
<feature type="transmembrane region" description="Helical" evidence="2">
    <location>
        <begin position="39"/>
        <end position="59"/>
    </location>
</feature>
<dbReference type="EMBL" id="CP158487">
    <property type="protein sequence ID" value="XDN89774.1"/>
    <property type="molecule type" value="Genomic_DNA"/>
</dbReference>
<feature type="transmembrane region" description="Helical" evidence="2">
    <location>
        <begin position="131"/>
        <end position="152"/>
    </location>
</feature>
<feature type="compositionally biased region" description="Polar residues" evidence="1">
    <location>
        <begin position="323"/>
        <end position="335"/>
    </location>
</feature>
<evidence type="ECO:0000256" key="1">
    <source>
        <dbReference type="SAM" id="MobiDB-lite"/>
    </source>
</evidence>
<protein>
    <recommendedName>
        <fullName evidence="4">O-antigen ligase domain-containing protein</fullName>
    </recommendedName>
</protein>
<sequence length="475" mass="52424">MAKSFMDDARFWFLAIVIFGGVFALSPSISLAILDFPSLRLGLYQMAAAGLLITSLPILFKKRQTFLKNRYLIGGFLAIFLAMSIGTFFAEARLRTMLYSLSLLFLLVVGLSAGVVYAELSKTKKHRLVKFGLWSGLVFGILAIIQLIVATFEPTGFGTLCPGCKADVFGFPRINLFAAEPQFLANALLPAFFLALFQPKSRLAQLSLFFTATAIALTFSRGGFLAIFLAIMIFIIVASIKRLNTSFLYKKLPLIIIGTFFGFTLLFLSANVRYSSSPFIAHNTLVSMIDQLSLGRIKIPQKTTVKSQPAPAAKSPSPHSTPDAKSTSPEQNFQPTGFVEASANDRLSASDLAIKSWLSSPRNFFFGVGLGNLGSFIQNHLHVSVPTDQTVYIFYILLLSGLGIIGLLPLILTSLTILFFAIKNLHRPKAQFIFSLTTALLIHFWFFGSFINTIHCFAIIGIFLYNYPRDYAEKV</sequence>
<evidence type="ECO:0000313" key="3">
    <source>
        <dbReference type="EMBL" id="XDN89774.1"/>
    </source>
</evidence>
<reference evidence="3" key="1">
    <citation type="submission" date="2024-06" db="EMBL/GenBank/DDBJ databases">
        <authorList>
            <person name="Atkinson C."/>
            <person name="McLean J."/>
            <person name="Gallagher L."/>
            <person name="Bor B."/>
            <person name="Mougous J."/>
        </authorList>
    </citation>
    <scope>NUCLEOTIDE SEQUENCE</scope>
    <source>
        <strain evidence="3">TM7-074</strain>
    </source>
</reference>
<organism evidence="3">
    <name type="scientific">Candidatus Nanosynbacter sp. TM7-074</name>
    <dbReference type="NCBI Taxonomy" id="3158573"/>
    <lineage>
        <taxon>Bacteria</taxon>
        <taxon>Candidatus Saccharimonadota</taxon>
        <taxon>Candidatus Saccharimonadia</taxon>
        <taxon>Candidatus Nanosynbacterales</taxon>
        <taxon>Candidatus Nanosynbacteraceae</taxon>
        <taxon>Candidatus Nanosynbacter</taxon>
    </lineage>
</organism>
<feature type="compositionally biased region" description="Low complexity" evidence="1">
    <location>
        <begin position="309"/>
        <end position="321"/>
    </location>
</feature>